<dbReference type="InterPro" id="IPR006336">
    <property type="entry name" value="GCS2"/>
</dbReference>
<sequence>MSSPQDLGTAGEMPAVEKQALVAYLEAGCKPASDWRIGTEHEKLAYRLDDYRPLPYEGDRSIRAVLEGLVRFGWQPVLEDGNIIALTDSRGGSITLEPAGQLELSGAPLKNVHQTCAEIGRHLRQVKEIGAELNLGFLGIGYQPKWPLADLPWMPKARYDIMRNYMPKKGSLGLHMMQATCTVQVNLDFDSEASMVRMFRIGLALQPIATALFANSPFREGKPTGYLSYRSHIWTDTDPDRCGVAPFVFDEGFGFERYVDYMLDVPMYLIKRDGRYIDVSGQSFRAFMAGRLPGLVGVYPTMTDWADHLTTAFLEVRLKRFLEMRGADGGPWNRLCALPAFWVGLLYDRVARDAAWDLVKDWTEEERATMRADVPTHALGTPFRNRTVRDLALEALRISHQGLCRRHIEDKLGRDETMFLAPLFQIAEANFTPAEDLLCAFRRRWDGSVDPVFREYAY</sequence>
<gene>
    <name evidence="12" type="ORF">HQ394_10870</name>
</gene>
<dbReference type="EMBL" id="CP053923">
    <property type="protein sequence ID" value="QNT69731.1"/>
    <property type="molecule type" value="Genomic_DNA"/>
</dbReference>
<evidence type="ECO:0000313" key="12">
    <source>
        <dbReference type="EMBL" id="QNT69731.1"/>
    </source>
</evidence>
<evidence type="ECO:0000256" key="4">
    <source>
        <dbReference type="ARBA" id="ARBA00022598"/>
    </source>
</evidence>
<evidence type="ECO:0000256" key="5">
    <source>
        <dbReference type="ARBA" id="ARBA00022684"/>
    </source>
</evidence>
<evidence type="ECO:0000256" key="1">
    <source>
        <dbReference type="ARBA" id="ARBA00005006"/>
    </source>
</evidence>
<dbReference type="EC" id="6.3.2.2" evidence="10"/>
<protein>
    <recommendedName>
        <fullName evidence="10">Glutamate--cysteine ligase</fullName>
        <ecNumber evidence="10">6.3.2.2</ecNumber>
    </recommendedName>
</protein>
<dbReference type="PANTHER" id="PTHR34378">
    <property type="entry name" value="GLUTAMATE--CYSTEINE LIGASE, CHLOROPLASTIC"/>
    <property type="match status" value="1"/>
</dbReference>
<keyword evidence="5" id="KW-0317">Glutathione biosynthesis</keyword>
<dbReference type="RefSeq" id="WP_190260247.1">
    <property type="nucleotide sequence ID" value="NZ_CP053923.1"/>
</dbReference>
<reference evidence="12 13" key="1">
    <citation type="submission" date="2020-05" db="EMBL/GenBank/DDBJ databases">
        <title>Complete closed genome sequence of Defluviicoccus vanus.</title>
        <authorList>
            <person name="Bessarab I."/>
            <person name="Arumugam K."/>
            <person name="Maszenan A.M."/>
            <person name="Seviour R.J."/>
            <person name="Williams R.B."/>
        </authorList>
    </citation>
    <scope>NUCLEOTIDE SEQUENCE [LARGE SCALE GENOMIC DNA]</scope>
    <source>
        <strain evidence="12 13">Ben 114</strain>
    </source>
</reference>
<dbReference type="InterPro" id="IPR011556">
    <property type="entry name" value="Glut_cys_lig_pln_type"/>
</dbReference>
<keyword evidence="9 11" id="KW-1015">Disulfide bond</keyword>
<dbReference type="PIRSF" id="PIRSF017901">
    <property type="entry name" value="GCL"/>
    <property type="match status" value="1"/>
</dbReference>
<comment type="subunit">
    <text evidence="3">Homodimer or monomer when oxidized or reduced, respectively.</text>
</comment>
<evidence type="ECO:0000256" key="11">
    <source>
        <dbReference type="PIRSR" id="PIRSR017901-50"/>
    </source>
</evidence>
<dbReference type="Gene3D" id="3.30.590.20">
    <property type="match status" value="1"/>
</dbReference>
<comment type="similarity">
    <text evidence="2">Belongs to the carboxylate-amine ligase family. Glutamate--cysteine ligase type 2 subfamily.</text>
</comment>
<evidence type="ECO:0000256" key="3">
    <source>
        <dbReference type="ARBA" id="ARBA00011153"/>
    </source>
</evidence>
<comment type="function">
    <text evidence="10">Catalyzes the synthesis of gamma-glutamylcysteine (gamma-GC).</text>
</comment>
<proteinExistence type="inferred from homology"/>
<dbReference type="InterPro" id="IPR035434">
    <property type="entry name" value="GCL_bact_plant"/>
</dbReference>
<keyword evidence="8" id="KW-0809">Transit peptide</keyword>
<dbReference type="NCBIfam" id="TIGR01436">
    <property type="entry name" value="glu_cys_lig_pln"/>
    <property type="match status" value="1"/>
</dbReference>
<evidence type="ECO:0000256" key="9">
    <source>
        <dbReference type="ARBA" id="ARBA00023157"/>
    </source>
</evidence>
<evidence type="ECO:0000256" key="8">
    <source>
        <dbReference type="ARBA" id="ARBA00022946"/>
    </source>
</evidence>
<dbReference type="InterPro" id="IPR014746">
    <property type="entry name" value="Gln_synth/guanido_kin_cat_dom"/>
</dbReference>
<keyword evidence="7 10" id="KW-0067">ATP-binding</keyword>
<dbReference type="GO" id="GO:0004357">
    <property type="term" value="F:glutamate-cysteine ligase activity"/>
    <property type="evidence" value="ECO:0007669"/>
    <property type="project" value="UniProtKB-UniRule"/>
</dbReference>
<keyword evidence="13" id="KW-1185">Reference proteome</keyword>
<name>A0A7H1N1Z5_9PROT</name>
<dbReference type="KEGG" id="dvn:HQ394_10870"/>
<comment type="similarity">
    <text evidence="10">Belongs to the glutamate--cysteine ligase type 2 family. EgtA subfamily.</text>
</comment>
<dbReference type="SUPFAM" id="SSF55931">
    <property type="entry name" value="Glutamine synthetase/guanido kinase"/>
    <property type="match status" value="1"/>
</dbReference>
<dbReference type="Proteomes" id="UP000516369">
    <property type="component" value="Chromosome"/>
</dbReference>
<accession>A0A7H1N1Z5</accession>
<comment type="pathway">
    <text evidence="1">Sulfur metabolism; glutathione biosynthesis; glutathione from L-cysteine and L-glutamate: step 1/2.</text>
</comment>
<dbReference type="AlphaFoldDB" id="A0A7H1N1Z5"/>
<dbReference type="GO" id="GO:0005524">
    <property type="term" value="F:ATP binding"/>
    <property type="evidence" value="ECO:0007669"/>
    <property type="project" value="UniProtKB-UniRule"/>
</dbReference>
<comment type="catalytic activity">
    <reaction evidence="10">
        <text>L-cysteine + L-glutamate + ATP = gamma-L-glutamyl-L-cysteine + ADP + phosphate + H(+)</text>
        <dbReference type="Rhea" id="RHEA:13285"/>
        <dbReference type="ChEBI" id="CHEBI:15378"/>
        <dbReference type="ChEBI" id="CHEBI:29985"/>
        <dbReference type="ChEBI" id="CHEBI:30616"/>
        <dbReference type="ChEBI" id="CHEBI:35235"/>
        <dbReference type="ChEBI" id="CHEBI:43474"/>
        <dbReference type="ChEBI" id="CHEBI:58173"/>
        <dbReference type="ChEBI" id="CHEBI:456216"/>
        <dbReference type="EC" id="6.3.2.2"/>
    </reaction>
</comment>
<evidence type="ECO:0000313" key="13">
    <source>
        <dbReference type="Proteomes" id="UP000516369"/>
    </source>
</evidence>
<dbReference type="Pfam" id="PF04107">
    <property type="entry name" value="GCS2"/>
    <property type="match status" value="1"/>
</dbReference>
<organism evidence="12 13">
    <name type="scientific">Defluviicoccus vanus</name>
    <dbReference type="NCBI Taxonomy" id="111831"/>
    <lineage>
        <taxon>Bacteria</taxon>
        <taxon>Pseudomonadati</taxon>
        <taxon>Pseudomonadota</taxon>
        <taxon>Alphaproteobacteria</taxon>
        <taxon>Rhodospirillales</taxon>
        <taxon>Rhodospirillaceae</taxon>
        <taxon>Defluviicoccus</taxon>
    </lineage>
</organism>
<evidence type="ECO:0000256" key="7">
    <source>
        <dbReference type="ARBA" id="ARBA00022840"/>
    </source>
</evidence>
<keyword evidence="6 10" id="KW-0547">Nucleotide-binding</keyword>
<dbReference type="PANTHER" id="PTHR34378:SF1">
    <property type="entry name" value="GLUTAMATE--CYSTEINE LIGASE, CHLOROPLASTIC"/>
    <property type="match status" value="1"/>
</dbReference>
<feature type="disulfide bond" evidence="11">
    <location>
        <begin position="116"/>
        <end position="336"/>
    </location>
</feature>
<keyword evidence="4 10" id="KW-0436">Ligase</keyword>
<dbReference type="GO" id="GO:0006750">
    <property type="term" value="P:glutathione biosynthetic process"/>
    <property type="evidence" value="ECO:0007669"/>
    <property type="project" value="UniProtKB-UniRule"/>
</dbReference>
<evidence type="ECO:0000256" key="10">
    <source>
        <dbReference type="PIRNR" id="PIRNR017901"/>
    </source>
</evidence>
<evidence type="ECO:0000256" key="2">
    <source>
        <dbReference type="ARBA" id="ARBA00010253"/>
    </source>
</evidence>
<evidence type="ECO:0000256" key="6">
    <source>
        <dbReference type="ARBA" id="ARBA00022741"/>
    </source>
</evidence>